<comment type="caution">
    <text evidence="3">The sequence shown here is derived from an EMBL/GenBank/DDBJ whole genome shotgun (WGS) entry which is preliminary data.</text>
</comment>
<name>A0A1Q9LJ23_9PSEU</name>
<keyword evidence="4" id="KW-1185">Reference proteome</keyword>
<dbReference type="EMBL" id="MKQR01000017">
    <property type="protein sequence ID" value="OLR92052.1"/>
    <property type="molecule type" value="Genomic_DNA"/>
</dbReference>
<gene>
    <name evidence="3" type="ORF">BJP25_22095</name>
</gene>
<evidence type="ECO:0008006" key="5">
    <source>
        <dbReference type="Google" id="ProtNLM"/>
    </source>
</evidence>
<dbReference type="AlphaFoldDB" id="A0A1Q9LJ23"/>
<dbReference type="Proteomes" id="UP000186040">
    <property type="component" value="Unassembled WGS sequence"/>
</dbReference>
<feature type="signal peptide" evidence="2">
    <location>
        <begin position="1"/>
        <end position="25"/>
    </location>
</feature>
<evidence type="ECO:0000313" key="3">
    <source>
        <dbReference type="EMBL" id="OLR92052.1"/>
    </source>
</evidence>
<feature type="region of interest" description="Disordered" evidence="1">
    <location>
        <begin position="39"/>
        <end position="69"/>
    </location>
</feature>
<feature type="compositionally biased region" description="Low complexity" evidence="1">
    <location>
        <begin position="39"/>
        <end position="49"/>
    </location>
</feature>
<dbReference type="InterPro" id="IPR024520">
    <property type="entry name" value="DUF3558"/>
</dbReference>
<dbReference type="Pfam" id="PF12079">
    <property type="entry name" value="DUF3558"/>
    <property type="match status" value="1"/>
</dbReference>
<protein>
    <recommendedName>
        <fullName evidence="5">DUF3558 domain-containing protein</fullName>
    </recommendedName>
</protein>
<proteinExistence type="predicted"/>
<dbReference type="STRING" id="1193682.BJP25_22095"/>
<reference evidence="3 4" key="1">
    <citation type="submission" date="2016-10" db="EMBL/GenBank/DDBJ databases">
        <title>The Draft Genome Sequence of Actinokineospora bangkokensis 44EHWT reveals the biosynthetic pathway of antifungal compounds Thailandins with unusual extender unit butylmalonyl-CoA.</title>
        <authorList>
            <person name="Greule A."/>
            <person name="Intra B."/>
            <person name="Flemming S."/>
            <person name="Rommel M.G."/>
            <person name="Panbangred W."/>
            <person name="Bechthold A."/>
        </authorList>
    </citation>
    <scope>NUCLEOTIDE SEQUENCE [LARGE SCALE GENOMIC DNA]</scope>
    <source>
        <strain evidence="3 4">44EHW</strain>
    </source>
</reference>
<keyword evidence="2" id="KW-0732">Signal</keyword>
<evidence type="ECO:0000256" key="2">
    <source>
        <dbReference type="SAM" id="SignalP"/>
    </source>
</evidence>
<dbReference type="RefSeq" id="WP_075975936.1">
    <property type="nucleotide sequence ID" value="NZ_MKQR01000017.1"/>
</dbReference>
<dbReference type="PROSITE" id="PS51257">
    <property type="entry name" value="PROKAR_LIPOPROTEIN"/>
    <property type="match status" value="1"/>
</dbReference>
<feature type="chain" id="PRO_5039054977" description="DUF3558 domain-containing protein" evidence="2">
    <location>
        <begin position="26"/>
        <end position="200"/>
    </location>
</feature>
<evidence type="ECO:0000313" key="4">
    <source>
        <dbReference type="Proteomes" id="UP000186040"/>
    </source>
</evidence>
<organism evidence="3 4">
    <name type="scientific">Actinokineospora bangkokensis</name>
    <dbReference type="NCBI Taxonomy" id="1193682"/>
    <lineage>
        <taxon>Bacteria</taxon>
        <taxon>Bacillati</taxon>
        <taxon>Actinomycetota</taxon>
        <taxon>Actinomycetes</taxon>
        <taxon>Pseudonocardiales</taxon>
        <taxon>Pseudonocardiaceae</taxon>
        <taxon>Actinokineospora</taxon>
    </lineage>
</organism>
<evidence type="ECO:0000256" key="1">
    <source>
        <dbReference type="SAM" id="MobiDB-lite"/>
    </source>
</evidence>
<accession>A0A1Q9LJ23</accession>
<sequence length="200" mass="19423">MRQLAATAVVAAAVLLLGAAGCAQQVPGAAVAAMGADGPPRAGAPTTAGPGTGAPGAPPTSPGAATPLADLDPCAVLSDTARADLGVDGAPQPQRSASGRLCRWLVHDDPAVPDGYALGVSVFPGLGLDQVVASSGKAQLTIGTRRAVRSLRAGGSVCAVSVEITPTSRIDVQATSGSDGAAMCPTAERAARLLEPGFPG</sequence>
<dbReference type="OrthoDB" id="3700870at2"/>